<dbReference type="InterPro" id="IPR036396">
    <property type="entry name" value="Cyt_P450_sf"/>
</dbReference>
<keyword evidence="8" id="KW-0472">Membrane</keyword>
<keyword evidence="8" id="KW-1133">Transmembrane helix</keyword>
<keyword evidence="6" id="KW-0560">Oxidoreductase</keyword>
<evidence type="ECO:0000256" key="5">
    <source>
        <dbReference type="ARBA" id="ARBA00022723"/>
    </source>
</evidence>
<evidence type="ECO:0000256" key="7">
    <source>
        <dbReference type="ARBA" id="ARBA00023004"/>
    </source>
</evidence>
<dbReference type="PANTHER" id="PTHR24306">
    <property type="match status" value="1"/>
</dbReference>
<dbReference type="GO" id="GO:0020037">
    <property type="term" value="F:heme binding"/>
    <property type="evidence" value="ECO:0007669"/>
    <property type="project" value="InterPro"/>
</dbReference>
<keyword evidence="7" id="KW-0408">Iron</keyword>
<evidence type="ECO:0000256" key="3">
    <source>
        <dbReference type="ARBA" id="ARBA00010617"/>
    </source>
</evidence>
<comment type="subcellular location">
    <subcellularLocation>
        <location evidence="2">Endoplasmic reticulum membrane</location>
        <topology evidence="2">Single-pass membrane protein</topology>
    </subcellularLocation>
</comment>
<evidence type="ECO:0008006" key="11">
    <source>
        <dbReference type="Google" id="ProtNLM"/>
    </source>
</evidence>
<keyword evidence="4" id="KW-0444">Lipid biosynthesis</keyword>
<keyword evidence="8" id="KW-0812">Transmembrane</keyword>
<evidence type="ECO:0000256" key="2">
    <source>
        <dbReference type="ARBA" id="ARBA00004389"/>
    </source>
</evidence>
<dbReference type="GO" id="GO:0004497">
    <property type="term" value="F:monooxygenase activity"/>
    <property type="evidence" value="ECO:0007669"/>
    <property type="project" value="InterPro"/>
</dbReference>
<keyword evidence="4" id="KW-0443">Lipid metabolism</keyword>
<proteinExistence type="inferred from homology"/>
<dbReference type="AlphaFoldDB" id="A0AAD6I7B3"/>
<name>A0AAD6I7B3_PENCN</name>
<evidence type="ECO:0000256" key="6">
    <source>
        <dbReference type="ARBA" id="ARBA00023002"/>
    </source>
</evidence>
<dbReference type="GO" id="GO:0005506">
    <property type="term" value="F:iron ion binding"/>
    <property type="evidence" value="ECO:0007669"/>
    <property type="project" value="InterPro"/>
</dbReference>
<dbReference type="GO" id="GO:0005789">
    <property type="term" value="C:endoplasmic reticulum membrane"/>
    <property type="evidence" value="ECO:0007669"/>
    <property type="project" value="UniProtKB-SubCell"/>
</dbReference>
<evidence type="ECO:0000313" key="9">
    <source>
        <dbReference type="EMBL" id="KAJ6035176.1"/>
    </source>
</evidence>
<keyword evidence="10" id="KW-1185">Reference proteome</keyword>
<dbReference type="Proteomes" id="UP001219568">
    <property type="component" value="Unassembled WGS sequence"/>
</dbReference>
<comment type="similarity">
    <text evidence="3">Belongs to the cytochrome P450 family.</text>
</comment>
<reference evidence="9" key="2">
    <citation type="submission" date="2023-01" db="EMBL/GenBank/DDBJ databases">
        <authorList>
            <person name="Petersen C."/>
        </authorList>
    </citation>
    <scope>NUCLEOTIDE SEQUENCE</scope>
    <source>
        <strain evidence="9">IBT 15450</strain>
    </source>
</reference>
<dbReference type="GO" id="GO:0016705">
    <property type="term" value="F:oxidoreductase activity, acting on paired donors, with incorporation or reduction of molecular oxygen"/>
    <property type="evidence" value="ECO:0007669"/>
    <property type="project" value="InterPro"/>
</dbReference>
<comment type="cofactor">
    <cofactor evidence="1">
        <name>heme</name>
        <dbReference type="ChEBI" id="CHEBI:30413"/>
    </cofactor>
</comment>
<organism evidence="9 10">
    <name type="scientific">Penicillium canescens</name>
    <dbReference type="NCBI Taxonomy" id="5083"/>
    <lineage>
        <taxon>Eukaryota</taxon>
        <taxon>Fungi</taxon>
        <taxon>Dikarya</taxon>
        <taxon>Ascomycota</taxon>
        <taxon>Pezizomycotina</taxon>
        <taxon>Eurotiomycetes</taxon>
        <taxon>Eurotiomycetidae</taxon>
        <taxon>Eurotiales</taxon>
        <taxon>Aspergillaceae</taxon>
        <taxon>Penicillium</taxon>
    </lineage>
</organism>
<dbReference type="InterPro" id="IPR001128">
    <property type="entry name" value="Cyt_P450"/>
</dbReference>
<protein>
    <recommendedName>
        <fullName evidence="11">Cytochrome P450</fullName>
    </recommendedName>
</protein>
<keyword evidence="5" id="KW-0479">Metal-binding</keyword>
<reference evidence="9" key="1">
    <citation type="journal article" date="2023" name="IMA Fungus">
        <title>Comparative genomic study of the Penicillium genus elucidates a diverse pangenome and 15 lateral gene transfer events.</title>
        <authorList>
            <person name="Petersen C."/>
            <person name="Sorensen T."/>
            <person name="Nielsen M.R."/>
            <person name="Sondergaard T.E."/>
            <person name="Sorensen J.L."/>
            <person name="Fitzpatrick D.A."/>
            <person name="Frisvad J.C."/>
            <person name="Nielsen K.L."/>
        </authorList>
    </citation>
    <scope>NUCLEOTIDE SEQUENCE</scope>
    <source>
        <strain evidence="9">IBT 15450</strain>
    </source>
</reference>
<dbReference type="SUPFAM" id="SSF48264">
    <property type="entry name" value="Cytochrome P450"/>
    <property type="match status" value="1"/>
</dbReference>
<dbReference type="PRINTS" id="PR00465">
    <property type="entry name" value="EP450IV"/>
</dbReference>
<dbReference type="InterPro" id="IPR002403">
    <property type="entry name" value="Cyt_P450_E_grp-IV"/>
</dbReference>
<dbReference type="EMBL" id="JAQJZL010000010">
    <property type="protein sequence ID" value="KAJ6035176.1"/>
    <property type="molecule type" value="Genomic_DNA"/>
</dbReference>
<evidence type="ECO:0000256" key="8">
    <source>
        <dbReference type="SAM" id="Phobius"/>
    </source>
</evidence>
<dbReference type="Pfam" id="PF00067">
    <property type="entry name" value="p450"/>
    <property type="match status" value="1"/>
</dbReference>
<evidence type="ECO:0000256" key="4">
    <source>
        <dbReference type="ARBA" id="ARBA00022516"/>
    </source>
</evidence>
<gene>
    <name evidence="9" type="ORF">N7460_009351</name>
</gene>
<dbReference type="Gene3D" id="1.10.630.10">
    <property type="entry name" value="Cytochrome P450"/>
    <property type="match status" value="1"/>
</dbReference>
<feature type="transmembrane region" description="Helical" evidence="8">
    <location>
        <begin position="23"/>
        <end position="42"/>
    </location>
</feature>
<dbReference type="PANTHER" id="PTHR24306:SF7">
    <property type="entry name" value="AHBB"/>
    <property type="match status" value="1"/>
</dbReference>
<evidence type="ECO:0000313" key="10">
    <source>
        <dbReference type="Proteomes" id="UP001219568"/>
    </source>
</evidence>
<sequence>MEYETSPNGLLQSARNGLPHVNVNWPTFFAVVVFACITTRFVSGLQSQRRDQDPSKPRAVLLAPYWFPWIGHGFSFLCNHVNFFMRTRESMNEPVFGLYLRGEKHNAVLSPHMMKTVFSAEDASSAHVLDQALQNVFGDRSLTRKLKLAQNQGISDNATSIINGKPFITEASSAITRLVQGNMPNLVSFCRSLVDQNPWERGSSQVELPDEGDQSFCEANLFALVSNFVGHITTTFLMGDAFVEAFPGLSEDLGTLDSSYVTLFIGTPRYIPHPSASAGHAARDRLRHIMSIFHRALVAWDDGIDPGIELRDLDDASELVKDRMRTFCKLELSPGASAAGHLSLYYELIEHTSKIAFWTITHLFSDPPLLEQVRKEISSYVVASRPSRQETGFPFDEPPRLSLDIEKVLEYCPLFRACYYETVRLHSAGVTSKKLASDITLSESAEEAAYGLTEPRTYTIRKDEKIILSHGAYHHDPRYFSNPDQYDPLRFLVTDPATGKQRADLNILAPFAGGLYGTTNGAFIERTILIFTAGVVAMWEIEPKSGKSLAVPGHKISWGAFRPTKELRVKMKSRV</sequence>
<comment type="caution">
    <text evidence="9">The sequence shown here is derived from an EMBL/GenBank/DDBJ whole genome shotgun (WGS) entry which is preliminary data.</text>
</comment>
<accession>A0AAD6I7B3</accession>
<evidence type="ECO:0000256" key="1">
    <source>
        <dbReference type="ARBA" id="ARBA00001971"/>
    </source>
</evidence>
<dbReference type="GO" id="GO:0043386">
    <property type="term" value="P:mycotoxin biosynthetic process"/>
    <property type="evidence" value="ECO:0007669"/>
    <property type="project" value="UniProtKB-ARBA"/>
</dbReference>